<dbReference type="STRING" id="370764.SAMN04489810_3038"/>
<evidence type="ECO:0000313" key="4">
    <source>
        <dbReference type="Proteomes" id="UP000199009"/>
    </source>
</evidence>
<keyword evidence="2" id="KW-0472">Membrane</keyword>
<evidence type="ECO:0000256" key="2">
    <source>
        <dbReference type="SAM" id="Phobius"/>
    </source>
</evidence>
<organism evidence="3 4">
    <name type="scientific">Microbacterium pygmaeum</name>
    <dbReference type="NCBI Taxonomy" id="370764"/>
    <lineage>
        <taxon>Bacteria</taxon>
        <taxon>Bacillati</taxon>
        <taxon>Actinomycetota</taxon>
        <taxon>Actinomycetes</taxon>
        <taxon>Micrococcales</taxon>
        <taxon>Microbacteriaceae</taxon>
        <taxon>Microbacterium</taxon>
    </lineage>
</organism>
<dbReference type="AlphaFoldDB" id="A0A1G8CC64"/>
<proteinExistence type="predicted"/>
<sequence>MTTADAQPTQPLPDWQRPAEPQRRRRRVWPWIVALVIVVGLAVAAWFAGEAVARNVVETTIRQQVITQLSLPADQDVAVTVEGAVLPQLIGGALRDVTVASDDVVLGELSGDVTVHATGIPIRGDAAAESATASVRLDEAQLRALLATVDGLPAETVGIAAPDITADLDLEIFGAQIPVGVALTPTAVDGDIVLTPASLQLAGATITADELRDRFGRVADLVVKDYTVCIAQYIPAGVTLTGLTVQGGEVVADLDVDGAIITDPTLQANGTCA</sequence>
<protein>
    <recommendedName>
        <fullName evidence="5">DUF2993 domain-containing protein</fullName>
    </recommendedName>
</protein>
<dbReference type="RefSeq" id="WP_091491890.1">
    <property type="nucleotide sequence ID" value="NZ_LT629692.1"/>
</dbReference>
<evidence type="ECO:0000313" key="3">
    <source>
        <dbReference type="EMBL" id="SDH43127.1"/>
    </source>
</evidence>
<accession>A0A1G8CC64</accession>
<dbReference type="EMBL" id="LT629692">
    <property type="protein sequence ID" value="SDH43127.1"/>
    <property type="molecule type" value="Genomic_DNA"/>
</dbReference>
<name>A0A1G8CC64_9MICO</name>
<evidence type="ECO:0000256" key="1">
    <source>
        <dbReference type="SAM" id="MobiDB-lite"/>
    </source>
</evidence>
<keyword evidence="2" id="KW-1133">Transmembrane helix</keyword>
<dbReference type="InterPro" id="IPR021373">
    <property type="entry name" value="DUF2993"/>
</dbReference>
<keyword evidence="4" id="KW-1185">Reference proteome</keyword>
<evidence type="ECO:0008006" key="5">
    <source>
        <dbReference type="Google" id="ProtNLM"/>
    </source>
</evidence>
<dbReference type="Proteomes" id="UP000199009">
    <property type="component" value="Chromosome I"/>
</dbReference>
<keyword evidence="2" id="KW-0812">Transmembrane</keyword>
<gene>
    <name evidence="3" type="ORF">SAMN04489810_3038</name>
</gene>
<reference evidence="3 4" key="1">
    <citation type="submission" date="2016-10" db="EMBL/GenBank/DDBJ databases">
        <authorList>
            <person name="de Groot N.N."/>
        </authorList>
    </citation>
    <scope>NUCLEOTIDE SEQUENCE [LARGE SCALE GENOMIC DNA]</scope>
    <source>
        <strain evidence="3 4">DSM 23142</strain>
    </source>
</reference>
<feature type="transmembrane region" description="Helical" evidence="2">
    <location>
        <begin position="28"/>
        <end position="48"/>
    </location>
</feature>
<dbReference type="Pfam" id="PF11209">
    <property type="entry name" value="LmeA"/>
    <property type="match status" value="1"/>
</dbReference>
<feature type="region of interest" description="Disordered" evidence="1">
    <location>
        <begin position="1"/>
        <end position="20"/>
    </location>
</feature>
<dbReference type="OrthoDB" id="5123569at2"/>